<feature type="region of interest" description="Disordered" evidence="1">
    <location>
        <begin position="166"/>
        <end position="219"/>
    </location>
</feature>
<feature type="compositionally biased region" description="Polar residues" evidence="1">
    <location>
        <begin position="203"/>
        <end position="213"/>
    </location>
</feature>
<sequence>MTRPEIPVGGPVSGWWAYLEERTCREVDADVLRDRRLSAVRSVWEALRPLGVGLYEAERVVHARYEALGDRVQRTPPDPLDLSSLAARAAVLPGCVAAVEALWDGDTVHDWFVLLVAVLDAPDGEGHLATVYHRPDGAPPGGAAAKAGQALASHLGVPFYFASPDIPDDDAPAGGQPSGWRKGRDSGAMGGTRRSQEGRTIRCLQSSWTSPQGRSGCLP</sequence>
<evidence type="ECO:0000256" key="1">
    <source>
        <dbReference type="SAM" id="MobiDB-lite"/>
    </source>
</evidence>
<gene>
    <name evidence="2" type="ORF">OIE73_00160</name>
</gene>
<accession>A0ABZ1GFC4</accession>
<dbReference type="GeneID" id="91540937"/>
<dbReference type="RefSeq" id="WP_326750677.1">
    <property type="nucleotide sequence ID" value="NZ_CP109134.1"/>
</dbReference>
<name>A0ABZ1GFC4_9ACTN</name>
<dbReference type="EMBL" id="CP109134">
    <property type="protein sequence ID" value="WSD04346.1"/>
    <property type="molecule type" value="Genomic_DNA"/>
</dbReference>
<evidence type="ECO:0000313" key="2">
    <source>
        <dbReference type="EMBL" id="WSD04346.1"/>
    </source>
</evidence>
<dbReference type="Proteomes" id="UP001335325">
    <property type="component" value="Chromosome"/>
</dbReference>
<evidence type="ECO:0000313" key="3">
    <source>
        <dbReference type="Proteomes" id="UP001335325"/>
    </source>
</evidence>
<keyword evidence="3" id="KW-1185">Reference proteome</keyword>
<organism evidence="2 3">
    <name type="scientific">Streptomyces hirsutus</name>
    <dbReference type="NCBI Taxonomy" id="35620"/>
    <lineage>
        <taxon>Bacteria</taxon>
        <taxon>Bacillati</taxon>
        <taxon>Actinomycetota</taxon>
        <taxon>Actinomycetes</taxon>
        <taxon>Kitasatosporales</taxon>
        <taxon>Streptomycetaceae</taxon>
        <taxon>Streptomyces</taxon>
    </lineage>
</organism>
<proteinExistence type="predicted"/>
<reference evidence="2 3" key="1">
    <citation type="submission" date="2022-10" db="EMBL/GenBank/DDBJ databases">
        <title>The complete genomes of actinobacterial strains from the NBC collection.</title>
        <authorList>
            <person name="Joergensen T.S."/>
            <person name="Alvarez Arevalo M."/>
            <person name="Sterndorff E.B."/>
            <person name="Faurdal D."/>
            <person name="Vuksanovic O."/>
            <person name="Mourched A.-S."/>
            <person name="Charusanti P."/>
            <person name="Shaw S."/>
            <person name="Blin K."/>
            <person name="Weber T."/>
        </authorList>
    </citation>
    <scope>NUCLEOTIDE SEQUENCE [LARGE SCALE GENOMIC DNA]</scope>
    <source>
        <strain evidence="2 3">NBC 01753</strain>
    </source>
</reference>
<protein>
    <submittedName>
        <fullName evidence="2">Uncharacterized protein</fullName>
    </submittedName>
</protein>